<evidence type="ECO:0000313" key="2">
    <source>
        <dbReference type="Proteomes" id="UP001066276"/>
    </source>
</evidence>
<evidence type="ECO:0000313" key="1">
    <source>
        <dbReference type="EMBL" id="KAJ1081269.1"/>
    </source>
</evidence>
<dbReference type="EMBL" id="JANPWB010000016">
    <property type="protein sequence ID" value="KAJ1081269.1"/>
    <property type="molecule type" value="Genomic_DNA"/>
</dbReference>
<comment type="caution">
    <text evidence="1">The sequence shown here is derived from an EMBL/GenBank/DDBJ whole genome shotgun (WGS) entry which is preliminary data.</text>
</comment>
<reference evidence="1" key="1">
    <citation type="journal article" date="2022" name="bioRxiv">
        <title>Sequencing and chromosome-scale assembly of the giantPleurodeles waltlgenome.</title>
        <authorList>
            <person name="Brown T."/>
            <person name="Elewa A."/>
            <person name="Iarovenko S."/>
            <person name="Subramanian E."/>
            <person name="Araus A.J."/>
            <person name="Petzold A."/>
            <person name="Susuki M."/>
            <person name="Suzuki K.-i.T."/>
            <person name="Hayashi T."/>
            <person name="Toyoda A."/>
            <person name="Oliveira C."/>
            <person name="Osipova E."/>
            <person name="Leigh N.D."/>
            <person name="Simon A."/>
            <person name="Yun M.H."/>
        </authorList>
    </citation>
    <scope>NUCLEOTIDE SEQUENCE</scope>
    <source>
        <strain evidence="1">20211129_DDA</strain>
        <tissue evidence="1">Liver</tissue>
    </source>
</reference>
<organism evidence="1 2">
    <name type="scientific">Pleurodeles waltl</name>
    <name type="common">Iberian ribbed newt</name>
    <dbReference type="NCBI Taxonomy" id="8319"/>
    <lineage>
        <taxon>Eukaryota</taxon>
        <taxon>Metazoa</taxon>
        <taxon>Chordata</taxon>
        <taxon>Craniata</taxon>
        <taxon>Vertebrata</taxon>
        <taxon>Euteleostomi</taxon>
        <taxon>Amphibia</taxon>
        <taxon>Batrachia</taxon>
        <taxon>Caudata</taxon>
        <taxon>Salamandroidea</taxon>
        <taxon>Salamandridae</taxon>
        <taxon>Pleurodelinae</taxon>
        <taxon>Pleurodeles</taxon>
    </lineage>
</organism>
<name>A0AAV7KSP3_PLEWA</name>
<proteinExistence type="predicted"/>
<sequence>MRAGGRGLQEKVNRLLNELLNSSVLRAKREPWSHRGDLTRALGARAAGPPVKHSVARLLLGVTSAKHAEPMRSSNLCRYKSREIQ</sequence>
<dbReference type="Proteomes" id="UP001066276">
    <property type="component" value="Chromosome 12"/>
</dbReference>
<gene>
    <name evidence="1" type="ORF">NDU88_001451</name>
</gene>
<keyword evidence="2" id="KW-1185">Reference proteome</keyword>
<protein>
    <submittedName>
        <fullName evidence="1">Uncharacterized protein</fullName>
    </submittedName>
</protein>
<accession>A0AAV7KSP3</accession>
<dbReference type="AlphaFoldDB" id="A0AAV7KSP3"/>